<gene>
    <name evidence="1" type="ORF">DSO57_1026949</name>
</gene>
<dbReference type="EMBL" id="QTSX02004421">
    <property type="protein sequence ID" value="KAJ9064756.1"/>
    <property type="molecule type" value="Genomic_DNA"/>
</dbReference>
<evidence type="ECO:0000313" key="2">
    <source>
        <dbReference type="Proteomes" id="UP001165960"/>
    </source>
</evidence>
<accession>A0ACC2SQU3</accession>
<comment type="caution">
    <text evidence="1">The sequence shown here is derived from an EMBL/GenBank/DDBJ whole genome shotgun (WGS) entry which is preliminary data.</text>
</comment>
<name>A0ACC2SQU3_9FUNG</name>
<keyword evidence="2" id="KW-1185">Reference proteome</keyword>
<proteinExistence type="predicted"/>
<dbReference type="Proteomes" id="UP001165960">
    <property type="component" value="Unassembled WGS sequence"/>
</dbReference>
<organism evidence="1 2">
    <name type="scientific">Entomophthora muscae</name>
    <dbReference type="NCBI Taxonomy" id="34485"/>
    <lineage>
        <taxon>Eukaryota</taxon>
        <taxon>Fungi</taxon>
        <taxon>Fungi incertae sedis</taxon>
        <taxon>Zoopagomycota</taxon>
        <taxon>Entomophthoromycotina</taxon>
        <taxon>Entomophthoromycetes</taxon>
        <taxon>Entomophthorales</taxon>
        <taxon>Entomophthoraceae</taxon>
        <taxon>Entomophthora</taxon>
    </lineage>
</organism>
<protein>
    <submittedName>
        <fullName evidence="1">Uncharacterized protein</fullName>
    </submittedName>
</protein>
<evidence type="ECO:0000313" key="1">
    <source>
        <dbReference type="EMBL" id="KAJ9064756.1"/>
    </source>
</evidence>
<reference evidence="1" key="1">
    <citation type="submission" date="2022-04" db="EMBL/GenBank/DDBJ databases">
        <title>Genome of the entomopathogenic fungus Entomophthora muscae.</title>
        <authorList>
            <person name="Elya C."/>
            <person name="Lovett B.R."/>
            <person name="Lee E."/>
            <person name="Macias A.M."/>
            <person name="Hajek A.E."/>
            <person name="De Bivort B.L."/>
            <person name="Kasson M.T."/>
            <person name="De Fine Licht H.H."/>
            <person name="Stajich J.E."/>
        </authorList>
    </citation>
    <scope>NUCLEOTIDE SEQUENCE</scope>
    <source>
        <strain evidence="1">Berkeley</strain>
    </source>
</reference>
<sequence length="322" mass="37359">MEVTSGVHLVNGFDLNLDRLLYEAKNLEHHSEKIIREVFEKQVALYETENNETIKDQIESIKKLCCERWETLNELQQSMKGHQAIKRSSGLSKKTQILKYEKELLSQEILSLEEKFEEAPTFDDPIICRVNAENSITTSIRNYRQLIIELNNQIGILDLKCENSKKDLFDLKAIGLSLESKVREKKEAIEVAPRSEVEKRKQKVLKELEGQVKKMAEILFQLVDKHYPAKSLQSSVESHFLKLDLSVPSLKSILETLIKQSIENPNQYHQLPWGVGPGRSKSEDLCRQAWEPYLNVLYLSYLIQFHPSDPSQVRLTNYQTFE</sequence>